<evidence type="ECO:0000313" key="12">
    <source>
        <dbReference type="Proteomes" id="UP000265703"/>
    </source>
</evidence>
<evidence type="ECO:0000256" key="2">
    <source>
        <dbReference type="ARBA" id="ARBA00001946"/>
    </source>
</evidence>
<dbReference type="GO" id="GO:0005524">
    <property type="term" value="F:ATP binding"/>
    <property type="evidence" value="ECO:0007669"/>
    <property type="project" value="UniProtKB-KW"/>
</dbReference>
<dbReference type="OrthoDB" id="424831at2759"/>
<sequence length="95" mass="10952">MILVNGSEVIGTGWSSFIPNYNPRDIVNNLKRLINDEEPIHMHPWYRGFQGDIEQISMENIKSAVKSVKSMNLFELPNYQFVYGHKIIKSNLNNG</sequence>
<dbReference type="STRING" id="658196.A0A397SW07"/>
<dbReference type="InterPro" id="IPR013758">
    <property type="entry name" value="Topo_IIA_A/C_ab"/>
</dbReference>
<gene>
    <name evidence="11" type="ORF">C1645_770072</name>
</gene>
<accession>A0A397SW07</accession>
<comment type="caution">
    <text evidence="9">Lacks conserved residue(s) required for the propagation of feature annotation.</text>
</comment>
<evidence type="ECO:0000313" key="11">
    <source>
        <dbReference type="EMBL" id="RIA90380.1"/>
    </source>
</evidence>
<evidence type="ECO:0000256" key="1">
    <source>
        <dbReference type="ARBA" id="ARBA00000185"/>
    </source>
</evidence>
<dbReference type="GO" id="GO:0000819">
    <property type="term" value="P:sister chromatid segregation"/>
    <property type="evidence" value="ECO:0007669"/>
    <property type="project" value="TreeGrafter"/>
</dbReference>
<dbReference type="Proteomes" id="UP000265703">
    <property type="component" value="Unassembled WGS sequence"/>
</dbReference>
<dbReference type="GO" id="GO:0006265">
    <property type="term" value="P:DNA topological change"/>
    <property type="evidence" value="ECO:0007669"/>
    <property type="project" value="InterPro"/>
</dbReference>
<keyword evidence="6" id="KW-0799">Topoisomerase</keyword>
<keyword evidence="4" id="KW-0547">Nucleotide-binding</keyword>
<dbReference type="GO" id="GO:0003677">
    <property type="term" value="F:DNA binding"/>
    <property type="evidence" value="ECO:0007669"/>
    <property type="project" value="UniProtKB-UniRule"/>
</dbReference>
<organism evidence="11 12">
    <name type="scientific">Glomus cerebriforme</name>
    <dbReference type="NCBI Taxonomy" id="658196"/>
    <lineage>
        <taxon>Eukaryota</taxon>
        <taxon>Fungi</taxon>
        <taxon>Fungi incertae sedis</taxon>
        <taxon>Mucoromycota</taxon>
        <taxon>Glomeromycotina</taxon>
        <taxon>Glomeromycetes</taxon>
        <taxon>Glomerales</taxon>
        <taxon>Glomeraceae</taxon>
        <taxon>Glomus</taxon>
    </lineage>
</organism>
<evidence type="ECO:0000256" key="6">
    <source>
        <dbReference type="ARBA" id="ARBA00023029"/>
    </source>
</evidence>
<proteinExistence type="predicted"/>
<dbReference type="EC" id="5.6.2.2" evidence="3"/>
<evidence type="ECO:0000256" key="5">
    <source>
        <dbReference type="ARBA" id="ARBA00022840"/>
    </source>
</evidence>
<evidence type="ECO:0000259" key="10">
    <source>
        <dbReference type="PROSITE" id="PS52040"/>
    </source>
</evidence>
<evidence type="ECO:0000256" key="7">
    <source>
        <dbReference type="ARBA" id="ARBA00023125"/>
    </source>
</evidence>
<dbReference type="Pfam" id="PF00521">
    <property type="entry name" value="DNA_topoisoIV"/>
    <property type="match status" value="1"/>
</dbReference>
<dbReference type="PANTHER" id="PTHR10169:SF38">
    <property type="entry name" value="DNA TOPOISOMERASE 2"/>
    <property type="match status" value="1"/>
</dbReference>
<dbReference type="GO" id="GO:0005634">
    <property type="term" value="C:nucleus"/>
    <property type="evidence" value="ECO:0007669"/>
    <property type="project" value="TreeGrafter"/>
</dbReference>
<comment type="cofactor">
    <cofactor evidence="2">
        <name>Mg(2+)</name>
        <dbReference type="ChEBI" id="CHEBI:18420"/>
    </cofactor>
</comment>
<dbReference type="InterPro" id="IPR050634">
    <property type="entry name" value="DNA_Topoisomerase_II"/>
</dbReference>
<evidence type="ECO:0000256" key="9">
    <source>
        <dbReference type="PROSITE-ProRule" id="PRU01384"/>
    </source>
</evidence>
<dbReference type="Gene3D" id="3.30.1360.40">
    <property type="match status" value="1"/>
</dbReference>
<protein>
    <recommendedName>
        <fullName evidence="3">DNA topoisomerase (ATP-hydrolyzing)</fullName>
        <ecNumber evidence="3">5.6.2.2</ecNumber>
    </recommendedName>
</protein>
<evidence type="ECO:0000256" key="8">
    <source>
        <dbReference type="ARBA" id="ARBA00023235"/>
    </source>
</evidence>
<dbReference type="GO" id="GO:0000712">
    <property type="term" value="P:resolution of meiotic recombination intermediates"/>
    <property type="evidence" value="ECO:0007669"/>
    <property type="project" value="TreeGrafter"/>
</dbReference>
<keyword evidence="7 9" id="KW-0238">DNA-binding</keyword>
<feature type="non-terminal residue" evidence="11">
    <location>
        <position position="1"/>
    </location>
</feature>
<dbReference type="AlphaFoldDB" id="A0A397SW07"/>
<name>A0A397SW07_9GLOM</name>
<dbReference type="Gene3D" id="3.90.199.10">
    <property type="entry name" value="Topoisomerase II, domain 5"/>
    <property type="match status" value="1"/>
</dbReference>
<dbReference type="InterPro" id="IPR002205">
    <property type="entry name" value="Topo_IIA_dom_A"/>
</dbReference>
<dbReference type="GO" id="GO:0003918">
    <property type="term" value="F:DNA topoisomerase type II (double strand cut, ATP-hydrolyzing) activity"/>
    <property type="evidence" value="ECO:0007669"/>
    <property type="project" value="UniProtKB-EC"/>
</dbReference>
<dbReference type="InterPro" id="IPR013760">
    <property type="entry name" value="Topo_IIA-like_dom_sf"/>
</dbReference>
<evidence type="ECO:0000256" key="4">
    <source>
        <dbReference type="ARBA" id="ARBA00022741"/>
    </source>
</evidence>
<evidence type="ECO:0000256" key="3">
    <source>
        <dbReference type="ARBA" id="ARBA00012895"/>
    </source>
</evidence>
<dbReference type="EMBL" id="QKYT01000183">
    <property type="protein sequence ID" value="RIA90380.1"/>
    <property type="molecule type" value="Genomic_DNA"/>
</dbReference>
<keyword evidence="12" id="KW-1185">Reference proteome</keyword>
<dbReference type="PANTHER" id="PTHR10169">
    <property type="entry name" value="DNA TOPOISOMERASE/GYRASE"/>
    <property type="match status" value="1"/>
</dbReference>
<comment type="caution">
    <text evidence="11">The sequence shown here is derived from an EMBL/GenBank/DDBJ whole genome shotgun (WGS) entry which is preliminary data.</text>
</comment>
<feature type="domain" description="Topo IIA-type catalytic" evidence="10">
    <location>
        <begin position="1"/>
        <end position="95"/>
    </location>
</feature>
<comment type="catalytic activity">
    <reaction evidence="1">
        <text>ATP-dependent breakage, passage and rejoining of double-stranded DNA.</text>
        <dbReference type="EC" id="5.6.2.2"/>
    </reaction>
</comment>
<reference evidence="11 12" key="1">
    <citation type="submission" date="2018-06" db="EMBL/GenBank/DDBJ databases">
        <title>Comparative genomics reveals the genomic features of Rhizophagus irregularis, R. cerebriforme, R. diaphanum and Gigaspora rosea, and their symbiotic lifestyle signature.</title>
        <authorList>
            <person name="Morin E."/>
            <person name="San Clemente H."/>
            <person name="Chen E.C.H."/>
            <person name="De La Providencia I."/>
            <person name="Hainaut M."/>
            <person name="Kuo A."/>
            <person name="Kohler A."/>
            <person name="Murat C."/>
            <person name="Tang N."/>
            <person name="Roy S."/>
            <person name="Loubradou J."/>
            <person name="Henrissat B."/>
            <person name="Grigoriev I.V."/>
            <person name="Corradi N."/>
            <person name="Roux C."/>
            <person name="Martin F.M."/>
        </authorList>
    </citation>
    <scope>NUCLEOTIDE SEQUENCE [LARGE SCALE GENOMIC DNA]</scope>
    <source>
        <strain evidence="11 12">DAOM 227022</strain>
    </source>
</reference>
<dbReference type="PROSITE" id="PS52040">
    <property type="entry name" value="TOPO_IIA"/>
    <property type="match status" value="1"/>
</dbReference>
<dbReference type="SUPFAM" id="SSF56719">
    <property type="entry name" value="Type II DNA topoisomerase"/>
    <property type="match status" value="1"/>
</dbReference>
<keyword evidence="8 11" id="KW-0413">Isomerase</keyword>
<keyword evidence="5" id="KW-0067">ATP-binding</keyword>